<dbReference type="Gene3D" id="3.40.50.2000">
    <property type="entry name" value="Glycogen Phosphorylase B"/>
    <property type="match status" value="2"/>
</dbReference>
<dbReference type="Pfam" id="PF13692">
    <property type="entry name" value="Glyco_trans_1_4"/>
    <property type="match status" value="1"/>
</dbReference>
<proteinExistence type="predicted"/>
<evidence type="ECO:0000313" key="1">
    <source>
        <dbReference type="EMBL" id="MCF3948669.1"/>
    </source>
</evidence>
<dbReference type="PANTHER" id="PTHR12526">
    <property type="entry name" value="GLYCOSYLTRANSFERASE"/>
    <property type="match status" value="1"/>
</dbReference>
<dbReference type="RefSeq" id="WP_235705982.1">
    <property type="nucleotide sequence ID" value="NZ_JAKGBZ010000068.1"/>
</dbReference>
<keyword evidence="2" id="KW-1185">Reference proteome</keyword>
<reference evidence="1 2" key="1">
    <citation type="submission" date="2022-01" db="EMBL/GenBank/DDBJ databases">
        <authorList>
            <person name="Won M."/>
            <person name="Kim S.-J."/>
            <person name="Kwon S.-W."/>
        </authorList>
    </citation>
    <scope>NUCLEOTIDE SEQUENCE [LARGE SCALE GENOMIC DNA]</scope>
    <source>
        <strain evidence="1 2">KCTC 23505</strain>
    </source>
</reference>
<comment type="caution">
    <text evidence="1">The sequence shown here is derived from an EMBL/GenBank/DDBJ whole genome shotgun (WGS) entry which is preliminary data.</text>
</comment>
<evidence type="ECO:0000313" key="2">
    <source>
        <dbReference type="Proteomes" id="UP001521209"/>
    </source>
</evidence>
<organism evidence="1 2">
    <name type="scientific">Acidiphilium iwatense</name>
    <dbReference type="NCBI Taxonomy" id="768198"/>
    <lineage>
        <taxon>Bacteria</taxon>
        <taxon>Pseudomonadati</taxon>
        <taxon>Pseudomonadota</taxon>
        <taxon>Alphaproteobacteria</taxon>
        <taxon>Acetobacterales</taxon>
        <taxon>Acidocellaceae</taxon>
        <taxon>Acidiphilium</taxon>
    </lineage>
</organism>
<dbReference type="SUPFAM" id="SSF53756">
    <property type="entry name" value="UDP-Glycosyltransferase/glycogen phosphorylase"/>
    <property type="match status" value="1"/>
</dbReference>
<accession>A0ABS9E178</accession>
<gene>
    <name evidence="1" type="ORF">L2A60_18585</name>
</gene>
<name>A0ABS9E178_9PROT</name>
<sequence length="511" mass="54033">MLRGRLDVATRTRIAGWAQNERHPDRPVALLIIDNGTLLDRVVANAHRPDLAAIGIGDGRHGFELSLAGGLPGLGRHVIRVVCERDGRELAASPALIEASDAFDAEAQTKLAALLDGIDSTAGIDSAIEALTGQIDRLASRRSARATATPRQAEPAKRALVIDMAMPARGRDAGSNAILSHMESLIRLGYAVSFIAADPAAAVPDGVDVDWRVAPRVRSVEELLAREAGAFSLVYLHRLDAAARYMPLVRAHQPRAKVIYSVADLHHVRLARRAMVEREASLIALARKVRATELAVACAADAVLTHSRAEADLLRRHLPPQKIVIAPWAIAPATVKTPRAQRGAIGFIGHFGHAPNLDAARRLAFSIMPLVRARDPSITCLIAGSAMPEAMRRWAASGVEMIGAVDDLAGFFGRVRLTVAPMAFGAGIKGKVLDSLAAGIPCIATPVAIEGIDWPDILAGCVAADDAGLADAIVALHGDKARYRRIAAAGRALIARDWSAAATDAALAGMI</sequence>
<protein>
    <submittedName>
        <fullName evidence="1">Glycosyltransferase family 4 protein</fullName>
    </submittedName>
</protein>
<dbReference type="EMBL" id="JAKGBZ010000068">
    <property type="protein sequence ID" value="MCF3948669.1"/>
    <property type="molecule type" value="Genomic_DNA"/>
</dbReference>
<dbReference type="PANTHER" id="PTHR12526:SF600">
    <property type="entry name" value="GLYCOSYL TRANSFERASE GROUP 1"/>
    <property type="match status" value="1"/>
</dbReference>
<dbReference type="Proteomes" id="UP001521209">
    <property type="component" value="Unassembled WGS sequence"/>
</dbReference>